<sequence>MDHTYIFNAWSLKIEFNRSHVDSYFMACSLNAKTEVPRQHSFHYQCGPCNLCDAAHLGSEKMIESITCISMLLLPWAVEGAQYFHHPFTIHILSNGACSIIRLVILVVSLAPFISNIIFCSSYSSPLSVVLLFKSIIHHEVLLSYATALPTGTWPVLSHKCYSFAFHK</sequence>
<keyword evidence="1" id="KW-0812">Transmembrane</keyword>
<keyword evidence="1" id="KW-1133">Transmembrane helix</keyword>
<dbReference type="EnsemblPlants" id="Kaladp0867s0006.1.v1.1">
    <property type="protein sequence ID" value="Kaladp0867s0006.1.v1.1"/>
    <property type="gene ID" value="Kaladp0867s0006.v1.1"/>
</dbReference>
<reference evidence="2" key="1">
    <citation type="submission" date="2021-01" db="UniProtKB">
        <authorList>
            <consortium name="EnsemblPlants"/>
        </authorList>
    </citation>
    <scope>IDENTIFICATION</scope>
</reference>
<keyword evidence="1" id="KW-0472">Membrane</keyword>
<proteinExistence type="predicted"/>
<dbReference type="AlphaFoldDB" id="A0A7N1A7G5"/>
<dbReference type="Proteomes" id="UP000594263">
    <property type="component" value="Unplaced"/>
</dbReference>
<dbReference type="Gramene" id="Kaladp0867s0006.1.v1.1">
    <property type="protein sequence ID" value="Kaladp0867s0006.1.v1.1"/>
    <property type="gene ID" value="Kaladp0867s0006.v1.1"/>
</dbReference>
<evidence type="ECO:0000313" key="3">
    <source>
        <dbReference type="Proteomes" id="UP000594263"/>
    </source>
</evidence>
<evidence type="ECO:0000313" key="2">
    <source>
        <dbReference type="EnsemblPlants" id="Kaladp0867s0006.1.v1.1"/>
    </source>
</evidence>
<organism evidence="2 3">
    <name type="scientific">Kalanchoe fedtschenkoi</name>
    <name type="common">Lavender scallops</name>
    <name type="synonym">South American air plant</name>
    <dbReference type="NCBI Taxonomy" id="63787"/>
    <lineage>
        <taxon>Eukaryota</taxon>
        <taxon>Viridiplantae</taxon>
        <taxon>Streptophyta</taxon>
        <taxon>Embryophyta</taxon>
        <taxon>Tracheophyta</taxon>
        <taxon>Spermatophyta</taxon>
        <taxon>Magnoliopsida</taxon>
        <taxon>eudicotyledons</taxon>
        <taxon>Gunneridae</taxon>
        <taxon>Pentapetalae</taxon>
        <taxon>Saxifragales</taxon>
        <taxon>Crassulaceae</taxon>
        <taxon>Kalanchoe</taxon>
    </lineage>
</organism>
<protein>
    <submittedName>
        <fullName evidence="2">Uncharacterized protein</fullName>
    </submittedName>
</protein>
<evidence type="ECO:0000256" key="1">
    <source>
        <dbReference type="SAM" id="Phobius"/>
    </source>
</evidence>
<name>A0A7N1A7G5_KALFE</name>
<keyword evidence="3" id="KW-1185">Reference proteome</keyword>
<feature type="transmembrane region" description="Helical" evidence="1">
    <location>
        <begin position="100"/>
        <end position="119"/>
    </location>
</feature>
<accession>A0A7N1A7G5</accession>